<dbReference type="InterPro" id="IPR003661">
    <property type="entry name" value="HisK_dim/P_dom"/>
</dbReference>
<keyword evidence="9" id="KW-1133">Transmembrane helix</keyword>
<evidence type="ECO:0000256" key="2">
    <source>
        <dbReference type="ARBA" id="ARBA00012438"/>
    </source>
</evidence>
<evidence type="ECO:0000256" key="5">
    <source>
        <dbReference type="ARBA" id="ARBA00022741"/>
    </source>
</evidence>
<keyword evidence="4" id="KW-0808">Transferase</keyword>
<dbReference type="Gene3D" id="3.30.565.10">
    <property type="entry name" value="Histidine kinase-like ATPase, C-terminal domain"/>
    <property type="match status" value="1"/>
</dbReference>
<sequence length="583" mass="67417">MKSIKRKIALQFTMQFFIVSVFVFCLFLFLLFLLVHYLVIDEMKRNFPVGAIDLIVSETDVSNGVATVPSDLQKQIKENNMWLQIVDKEGNVIYSIAAPAELPNTYTAPELIKIEETNRFKTFHVQAQIDTMFNDTSLFLLGYEDHFAKKLEEWANEFGTNGVLTPEFTAEIEKKVSDIDGYLHIMDKNGNIIQAIGDQNNMDNFSPLDVLKSKVSPEKEDPSISIYHDPIHNQTWMLYRLKSEKQPIMQPIMIKKMILVLLVFCLIVLLMSIGFSAWNAFRYGQPLLLFIGWMERMEQGLYEEVLTKKERKKVFKKNGKIRMRYRLYEEVINTFYLMAEKLDRSDKERQLLEKTREEWMTGISHDLRTPLSTIQGYGHLLESGQYEWTKEELQEMGETIREKGTYMVQLATDFTLAFQLKNSTLPLSMKKLDLVKIVQEQVLKFANDVTMQHVSFTFMDKTEEITNIMADQKWFERMLDNFLYNAVKHNPAGTEVSAIVKQRNQQAILIITDNGIGIDEETKDHFFDRYYRGTNTDETTEGAGLGMSIAKAIVEAHQGEIQLESTVGKGTTITISFPLYHTN</sequence>
<dbReference type="CDD" id="cd00082">
    <property type="entry name" value="HisKA"/>
    <property type="match status" value="1"/>
</dbReference>
<keyword evidence="7" id="KW-0067">ATP-binding</keyword>
<dbReference type="PANTHER" id="PTHR43711:SF1">
    <property type="entry name" value="HISTIDINE KINASE 1"/>
    <property type="match status" value="1"/>
</dbReference>
<evidence type="ECO:0000256" key="1">
    <source>
        <dbReference type="ARBA" id="ARBA00000085"/>
    </source>
</evidence>
<keyword evidence="5" id="KW-0547">Nucleotide-binding</keyword>
<proteinExistence type="predicted"/>
<dbReference type="InterPro" id="IPR005467">
    <property type="entry name" value="His_kinase_dom"/>
</dbReference>
<evidence type="ECO:0000256" key="4">
    <source>
        <dbReference type="ARBA" id="ARBA00022679"/>
    </source>
</evidence>
<name>A0ABT9WSR7_9BACI</name>
<dbReference type="Pfam" id="PF00512">
    <property type="entry name" value="HisKA"/>
    <property type="match status" value="1"/>
</dbReference>
<accession>A0ABT9WSR7</accession>
<feature type="domain" description="Histidine kinase" evidence="10">
    <location>
        <begin position="362"/>
        <end position="581"/>
    </location>
</feature>
<dbReference type="GO" id="GO:0016301">
    <property type="term" value="F:kinase activity"/>
    <property type="evidence" value="ECO:0007669"/>
    <property type="project" value="UniProtKB-KW"/>
</dbReference>
<gene>
    <name evidence="11" type="ORF">J2S08_002182</name>
</gene>
<dbReference type="InterPro" id="IPR036097">
    <property type="entry name" value="HisK_dim/P_sf"/>
</dbReference>
<dbReference type="Gene3D" id="1.10.287.130">
    <property type="match status" value="1"/>
</dbReference>
<dbReference type="PANTHER" id="PTHR43711">
    <property type="entry name" value="TWO-COMPONENT HISTIDINE KINASE"/>
    <property type="match status" value="1"/>
</dbReference>
<evidence type="ECO:0000256" key="7">
    <source>
        <dbReference type="ARBA" id="ARBA00022840"/>
    </source>
</evidence>
<keyword evidence="8" id="KW-0902">Two-component regulatory system</keyword>
<protein>
    <recommendedName>
        <fullName evidence="2">histidine kinase</fullName>
        <ecNumber evidence="2">2.7.13.3</ecNumber>
    </recommendedName>
</protein>
<feature type="transmembrane region" description="Helical" evidence="9">
    <location>
        <begin position="12"/>
        <end position="39"/>
    </location>
</feature>
<evidence type="ECO:0000313" key="11">
    <source>
        <dbReference type="EMBL" id="MDQ0176338.1"/>
    </source>
</evidence>
<reference evidence="11 12" key="1">
    <citation type="submission" date="2023-07" db="EMBL/GenBank/DDBJ databases">
        <title>Genomic Encyclopedia of Type Strains, Phase IV (KMG-IV): sequencing the most valuable type-strain genomes for metagenomic binning, comparative biology and taxonomic classification.</title>
        <authorList>
            <person name="Goeker M."/>
        </authorList>
    </citation>
    <scope>NUCLEOTIDE SEQUENCE [LARGE SCALE GENOMIC DNA]</scope>
    <source>
        <strain evidence="11 12">DSM 23837</strain>
    </source>
</reference>
<dbReference type="PROSITE" id="PS50109">
    <property type="entry name" value="HIS_KIN"/>
    <property type="match status" value="1"/>
</dbReference>
<keyword evidence="3" id="KW-0597">Phosphoprotein</keyword>
<organism evidence="11 12">
    <name type="scientific">Bacillus chungangensis</name>
    <dbReference type="NCBI Taxonomy" id="587633"/>
    <lineage>
        <taxon>Bacteria</taxon>
        <taxon>Bacillati</taxon>
        <taxon>Bacillota</taxon>
        <taxon>Bacilli</taxon>
        <taxon>Bacillales</taxon>
        <taxon>Bacillaceae</taxon>
        <taxon>Bacillus</taxon>
    </lineage>
</organism>
<keyword evidence="9" id="KW-0472">Membrane</keyword>
<dbReference type="SUPFAM" id="SSF47384">
    <property type="entry name" value="Homodimeric domain of signal transducing histidine kinase"/>
    <property type="match status" value="1"/>
</dbReference>
<feature type="transmembrane region" description="Helical" evidence="9">
    <location>
        <begin position="258"/>
        <end position="278"/>
    </location>
</feature>
<dbReference type="EC" id="2.7.13.3" evidence="2"/>
<keyword evidence="12" id="KW-1185">Reference proteome</keyword>
<evidence type="ECO:0000256" key="8">
    <source>
        <dbReference type="ARBA" id="ARBA00023012"/>
    </source>
</evidence>
<evidence type="ECO:0000313" key="12">
    <source>
        <dbReference type="Proteomes" id="UP001223586"/>
    </source>
</evidence>
<dbReference type="SMART" id="SM00387">
    <property type="entry name" value="HATPase_c"/>
    <property type="match status" value="1"/>
</dbReference>
<evidence type="ECO:0000256" key="3">
    <source>
        <dbReference type="ARBA" id="ARBA00022553"/>
    </source>
</evidence>
<dbReference type="InterPro" id="IPR036890">
    <property type="entry name" value="HATPase_C_sf"/>
</dbReference>
<keyword evidence="6 11" id="KW-0418">Kinase</keyword>
<dbReference type="InterPro" id="IPR050736">
    <property type="entry name" value="Sensor_HK_Regulatory"/>
</dbReference>
<comment type="caution">
    <text evidence="11">The sequence shown here is derived from an EMBL/GenBank/DDBJ whole genome shotgun (WGS) entry which is preliminary data.</text>
</comment>
<dbReference type="PRINTS" id="PR00344">
    <property type="entry name" value="BCTRLSENSOR"/>
</dbReference>
<dbReference type="InterPro" id="IPR004358">
    <property type="entry name" value="Sig_transdc_His_kin-like_C"/>
</dbReference>
<dbReference type="Proteomes" id="UP001223586">
    <property type="component" value="Unassembled WGS sequence"/>
</dbReference>
<evidence type="ECO:0000256" key="9">
    <source>
        <dbReference type="SAM" id="Phobius"/>
    </source>
</evidence>
<evidence type="ECO:0000256" key="6">
    <source>
        <dbReference type="ARBA" id="ARBA00022777"/>
    </source>
</evidence>
<dbReference type="SMART" id="SM00388">
    <property type="entry name" value="HisKA"/>
    <property type="match status" value="1"/>
</dbReference>
<dbReference type="RefSeq" id="WP_307229414.1">
    <property type="nucleotide sequence ID" value="NZ_JAUSTT010000012.1"/>
</dbReference>
<dbReference type="EMBL" id="JAUSTT010000012">
    <property type="protein sequence ID" value="MDQ0176338.1"/>
    <property type="molecule type" value="Genomic_DNA"/>
</dbReference>
<dbReference type="InterPro" id="IPR003594">
    <property type="entry name" value="HATPase_dom"/>
</dbReference>
<evidence type="ECO:0000259" key="10">
    <source>
        <dbReference type="PROSITE" id="PS50109"/>
    </source>
</evidence>
<dbReference type="Pfam" id="PF02518">
    <property type="entry name" value="HATPase_c"/>
    <property type="match status" value="1"/>
</dbReference>
<dbReference type="SUPFAM" id="SSF55874">
    <property type="entry name" value="ATPase domain of HSP90 chaperone/DNA topoisomerase II/histidine kinase"/>
    <property type="match status" value="1"/>
</dbReference>
<keyword evidence="9" id="KW-0812">Transmembrane</keyword>
<comment type="catalytic activity">
    <reaction evidence="1">
        <text>ATP + protein L-histidine = ADP + protein N-phospho-L-histidine.</text>
        <dbReference type="EC" id="2.7.13.3"/>
    </reaction>
</comment>